<dbReference type="InterPro" id="IPR007652">
    <property type="entry name" value="A1-4-GlycosylTfrase_dom"/>
</dbReference>
<dbReference type="GO" id="GO:0035248">
    <property type="term" value="F:alpha-1,4-N-acetylgalactosaminyltransferase activity"/>
    <property type="evidence" value="ECO:0007669"/>
    <property type="project" value="TreeGrafter"/>
</dbReference>
<dbReference type="Pfam" id="PF04488">
    <property type="entry name" value="Gly_transf_sug"/>
    <property type="match status" value="1"/>
</dbReference>
<dbReference type="PANTHER" id="PTHR12042">
    <property type="entry name" value="LACTOSYLCERAMIDE 4-ALPHA-GALACTOSYLTRANSFERASE ALPHA- 1,4-GALACTOSYLTRANSFERASE"/>
    <property type="match status" value="1"/>
</dbReference>
<keyword evidence="9" id="KW-1185">Reference proteome</keyword>
<reference evidence="8" key="1">
    <citation type="submission" date="2021-03" db="EMBL/GenBank/DDBJ databases">
        <title>Chromosome level genome of the anhydrobiotic midge Polypedilum vanderplanki.</title>
        <authorList>
            <person name="Yoshida Y."/>
            <person name="Kikawada T."/>
            <person name="Gusev O."/>
        </authorList>
    </citation>
    <scope>NUCLEOTIDE SEQUENCE</scope>
    <source>
        <strain evidence="8">NIAS01</strain>
        <tissue evidence="8">Whole body or cell culture</tissue>
    </source>
</reference>
<evidence type="ECO:0000256" key="3">
    <source>
        <dbReference type="ARBA" id="ARBA00022676"/>
    </source>
</evidence>
<comment type="caution">
    <text evidence="8">The sequence shown here is derived from an EMBL/GenBank/DDBJ whole genome shotgun (WGS) entry which is preliminary data.</text>
</comment>
<evidence type="ECO:0000313" key="9">
    <source>
        <dbReference type="Proteomes" id="UP001107558"/>
    </source>
</evidence>
<keyword evidence="5" id="KW-0333">Golgi apparatus</keyword>
<gene>
    <name evidence="8" type="ORF">PVAND_004214</name>
</gene>
<keyword evidence="3" id="KW-0328">Glycosyltransferase</keyword>
<evidence type="ECO:0000256" key="6">
    <source>
        <dbReference type="ARBA" id="ARBA00023136"/>
    </source>
</evidence>
<dbReference type="Gene3D" id="3.90.550.20">
    <property type="match status" value="1"/>
</dbReference>
<keyword evidence="4" id="KW-0808">Transferase</keyword>
<comment type="similarity">
    <text evidence="2">Belongs to the glycosyltransferase 32 family.</text>
</comment>
<feature type="domain" description="Alpha 1,4-glycosyltransferase" evidence="7">
    <location>
        <begin position="221"/>
        <end position="344"/>
    </location>
</feature>
<dbReference type="InterPro" id="IPR051981">
    <property type="entry name" value="Glycosyltransf_32"/>
</dbReference>
<dbReference type="EMBL" id="JADBJN010000002">
    <property type="protein sequence ID" value="KAG5674234.1"/>
    <property type="molecule type" value="Genomic_DNA"/>
</dbReference>
<dbReference type="InterPro" id="IPR029044">
    <property type="entry name" value="Nucleotide-diphossugar_trans"/>
</dbReference>
<accession>A0A9J6BWW3</accession>
<evidence type="ECO:0000256" key="1">
    <source>
        <dbReference type="ARBA" id="ARBA00004323"/>
    </source>
</evidence>
<evidence type="ECO:0000256" key="2">
    <source>
        <dbReference type="ARBA" id="ARBA00009003"/>
    </source>
</evidence>
<proteinExistence type="inferred from homology"/>
<sequence length="354" mass="41118">MKIRSRKQALKRFLFSLSLFTIVIFGLLKLVDKAKVKKLRVIQTNGTSLFLENLFGTEDDIEIDNSIFFLDTTRMKNPHKQRELTLRQICSIESAAMSNPHMRIFVIIVSPFVITKAIKFTPQMNAILNYPNVYLKAMHLVQYTIDSPLENFIANGSIFKSRFIRAHTADALRLLLLWKFGGTYLDTDMIVRKNLSSVSNFICREHGFLNQAIININIKGKRGRNFAEMFMQDMIENFDGNEWSTNGPFMLQRVLSKLCKTSDVNEMHNCNGFHVLEDSLCYPVKGTKWELLFDEKIGNEIVELTKNSLVVHFWNKLSHMQKLKCESNAAYTQLARKFCPKTMSYCEDFFWGWK</sequence>
<dbReference type="PANTHER" id="PTHR12042:SF21">
    <property type="entry name" value="ALPHA1,4-GALACTOSYLTRANSFERASE 1-RELATED"/>
    <property type="match status" value="1"/>
</dbReference>
<dbReference type="OrthoDB" id="409543at2759"/>
<name>A0A9J6BWW3_POLVA</name>
<dbReference type="Proteomes" id="UP001107558">
    <property type="component" value="Chromosome 2"/>
</dbReference>
<dbReference type="Pfam" id="PF04572">
    <property type="entry name" value="Gb3_synth"/>
    <property type="match status" value="1"/>
</dbReference>
<dbReference type="InterPro" id="IPR007577">
    <property type="entry name" value="GlycoTrfase_DXD_sugar-bd_CS"/>
</dbReference>
<organism evidence="8 9">
    <name type="scientific">Polypedilum vanderplanki</name>
    <name type="common">Sleeping chironomid midge</name>
    <dbReference type="NCBI Taxonomy" id="319348"/>
    <lineage>
        <taxon>Eukaryota</taxon>
        <taxon>Metazoa</taxon>
        <taxon>Ecdysozoa</taxon>
        <taxon>Arthropoda</taxon>
        <taxon>Hexapoda</taxon>
        <taxon>Insecta</taxon>
        <taxon>Pterygota</taxon>
        <taxon>Neoptera</taxon>
        <taxon>Endopterygota</taxon>
        <taxon>Diptera</taxon>
        <taxon>Nematocera</taxon>
        <taxon>Chironomoidea</taxon>
        <taxon>Chironomidae</taxon>
        <taxon>Chironominae</taxon>
        <taxon>Polypedilum</taxon>
        <taxon>Polypedilum</taxon>
    </lineage>
</organism>
<evidence type="ECO:0000256" key="5">
    <source>
        <dbReference type="ARBA" id="ARBA00023034"/>
    </source>
</evidence>
<evidence type="ECO:0000259" key="7">
    <source>
        <dbReference type="Pfam" id="PF04572"/>
    </source>
</evidence>
<dbReference type="AlphaFoldDB" id="A0A9J6BWW3"/>
<evidence type="ECO:0000256" key="4">
    <source>
        <dbReference type="ARBA" id="ARBA00022679"/>
    </source>
</evidence>
<dbReference type="GO" id="GO:0000139">
    <property type="term" value="C:Golgi membrane"/>
    <property type="evidence" value="ECO:0007669"/>
    <property type="project" value="UniProtKB-SubCell"/>
</dbReference>
<dbReference type="GO" id="GO:0006688">
    <property type="term" value="P:glycosphingolipid biosynthetic process"/>
    <property type="evidence" value="ECO:0007669"/>
    <property type="project" value="TreeGrafter"/>
</dbReference>
<protein>
    <recommendedName>
        <fullName evidence="7">Alpha 1,4-glycosyltransferase domain-containing protein</fullName>
    </recommendedName>
</protein>
<dbReference type="SUPFAM" id="SSF53448">
    <property type="entry name" value="Nucleotide-diphospho-sugar transferases"/>
    <property type="match status" value="1"/>
</dbReference>
<comment type="subcellular location">
    <subcellularLocation>
        <location evidence="1">Golgi apparatus membrane</location>
        <topology evidence="1">Single-pass type II membrane protein</topology>
    </subcellularLocation>
</comment>
<keyword evidence="6" id="KW-0472">Membrane</keyword>
<evidence type="ECO:0000313" key="8">
    <source>
        <dbReference type="EMBL" id="KAG5674234.1"/>
    </source>
</evidence>